<comment type="caution">
    <text evidence="3">The sequence shown here is derived from an EMBL/GenBank/DDBJ whole genome shotgun (WGS) entry which is preliminary data.</text>
</comment>
<dbReference type="PANTHER" id="PTHR30535:SF34">
    <property type="entry name" value="MOLYBDATE-BINDING PROTEIN MOLA"/>
    <property type="match status" value="1"/>
</dbReference>
<dbReference type="RefSeq" id="WP_215759961.1">
    <property type="nucleotide sequence ID" value="NZ_JAHKBE010000025.1"/>
</dbReference>
<keyword evidence="1" id="KW-0732">Signal</keyword>
<reference evidence="3 4" key="1">
    <citation type="submission" date="2024-04" db="EMBL/GenBank/DDBJ databases">
        <title>Human intestinal bacterial collection.</title>
        <authorList>
            <person name="Pauvert C."/>
            <person name="Hitch T.C.A."/>
            <person name="Clavel T."/>
        </authorList>
    </citation>
    <scope>NUCLEOTIDE SEQUENCE [LARGE SCALE GENOMIC DNA]</scope>
    <source>
        <strain evidence="3 4">CLA-AA-H145</strain>
    </source>
</reference>
<feature type="chain" id="PRO_5046042714" evidence="1">
    <location>
        <begin position="22"/>
        <end position="367"/>
    </location>
</feature>
<gene>
    <name evidence="3" type="ORF">AAAT34_07360</name>
</gene>
<evidence type="ECO:0000259" key="2">
    <source>
        <dbReference type="PROSITE" id="PS50983"/>
    </source>
</evidence>
<name>A0ABV1FR46_9BACT</name>
<dbReference type="PROSITE" id="PS50983">
    <property type="entry name" value="FE_B12_PBP"/>
    <property type="match status" value="1"/>
</dbReference>
<accession>A0ABV1FR46</accession>
<dbReference type="EMBL" id="JBBNFP010000025">
    <property type="protein sequence ID" value="MEQ2486872.1"/>
    <property type="molecule type" value="Genomic_DNA"/>
</dbReference>
<feature type="signal peptide" evidence="1">
    <location>
        <begin position="1"/>
        <end position="21"/>
    </location>
</feature>
<sequence>MLRLLSFITCVLLLCSCGNHTAGSGPQGDTLALDHASLLTMVEDGASTHVTVSDPWHAGKTLQRLTLGTAEGNGVLRPLRRVVVFTTSHCQLLEYLGLADRIVGVCDVQYMLIPDIQQRVKTGAIADCGDAMSPDVEKIVSLNPDAIILSPFEGGSYGRLEKLGIPLIMAADYMETSALGRAEWMRYYGRLFGEAAKSDSLFHVVDSTYGALKAYAARLPKGRSILTERKTGAVWYVPGGQSSMGVLLADANSPYAFANDEHSGSLSLSFEQVLDKAGASDVWAFKFNGQRPMTRTDLLREYQGYKALRAFQTGEIYECNASLTPYFEEVSFRPDYLLREMILLAHPKAALGNLRYFTKIASPPLAQ</sequence>
<organism evidence="3 4">
    <name type="scientific">Hallella faecis</name>
    <dbReference type="NCBI Taxonomy" id="2841596"/>
    <lineage>
        <taxon>Bacteria</taxon>
        <taxon>Pseudomonadati</taxon>
        <taxon>Bacteroidota</taxon>
        <taxon>Bacteroidia</taxon>
        <taxon>Bacteroidales</taxon>
        <taxon>Prevotellaceae</taxon>
        <taxon>Hallella</taxon>
    </lineage>
</organism>
<dbReference type="Pfam" id="PF01497">
    <property type="entry name" value="Peripla_BP_2"/>
    <property type="match status" value="1"/>
</dbReference>
<evidence type="ECO:0000313" key="4">
    <source>
        <dbReference type="Proteomes" id="UP001487296"/>
    </source>
</evidence>
<dbReference type="PANTHER" id="PTHR30535">
    <property type="entry name" value="VITAMIN B12-BINDING PROTEIN"/>
    <property type="match status" value="1"/>
</dbReference>
<protein>
    <submittedName>
        <fullName evidence="3">ABC transporter substrate-binding protein</fullName>
    </submittedName>
</protein>
<dbReference type="SUPFAM" id="SSF53807">
    <property type="entry name" value="Helical backbone' metal receptor"/>
    <property type="match status" value="1"/>
</dbReference>
<proteinExistence type="predicted"/>
<evidence type="ECO:0000313" key="3">
    <source>
        <dbReference type="EMBL" id="MEQ2486872.1"/>
    </source>
</evidence>
<dbReference type="Proteomes" id="UP001487296">
    <property type="component" value="Unassembled WGS sequence"/>
</dbReference>
<keyword evidence="4" id="KW-1185">Reference proteome</keyword>
<dbReference type="Gene3D" id="3.40.50.1980">
    <property type="entry name" value="Nitrogenase molybdenum iron protein domain"/>
    <property type="match status" value="2"/>
</dbReference>
<dbReference type="PROSITE" id="PS51257">
    <property type="entry name" value="PROKAR_LIPOPROTEIN"/>
    <property type="match status" value="1"/>
</dbReference>
<dbReference type="InterPro" id="IPR050902">
    <property type="entry name" value="ABC_Transporter_SBP"/>
</dbReference>
<dbReference type="InterPro" id="IPR002491">
    <property type="entry name" value="ABC_transptr_periplasmic_BD"/>
</dbReference>
<feature type="domain" description="Fe/B12 periplasmic-binding" evidence="2">
    <location>
        <begin position="81"/>
        <end position="349"/>
    </location>
</feature>
<evidence type="ECO:0000256" key="1">
    <source>
        <dbReference type="SAM" id="SignalP"/>
    </source>
</evidence>